<reference evidence="4" key="3">
    <citation type="submission" date="2016-11" db="EMBL/GenBank/DDBJ databases">
        <authorList>
            <person name="Varghese N."/>
            <person name="Submissions S."/>
        </authorList>
    </citation>
    <scope>NUCLEOTIDE SEQUENCE [LARGE SCALE GENOMIC DNA]</scope>
    <source>
        <strain evidence="4">DSM 27989</strain>
    </source>
</reference>
<feature type="transmembrane region" description="Helical" evidence="1">
    <location>
        <begin position="35"/>
        <end position="61"/>
    </location>
</feature>
<evidence type="ECO:0000313" key="3">
    <source>
        <dbReference type="EMBL" id="SHK91425.1"/>
    </source>
</evidence>
<keyword evidence="1" id="KW-1133">Transmembrane helix</keyword>
<evidence type="ECO:0000313" key="2">
    <source>
        <dbReference type="EMBL" id="GGF05218.1"/>
    </source>
</evidence>
<feature type="transmembrane region" description="Helical" evidence="1">
    <location>
        <begin position="190"/>
        <end position="211"/>
    </location>
</feature>
<keyword evidence="1" id="KW-0472">Membrane</keyword>
<dbReference type="RefSeq" id="WP_072930769.1">
    <property type="nucleotide sequence ID" value="NZ_FRBH01000004.1"/>
</dbReference>
<name>A0A1M6WD57_9FLAO</name>
<dbReference type="EMBL" id="FRBH01000004">
    <property type="protein sequence ID" value="SHK91425.1"/>
    <property type="molecule type" value="Genomic_DNA"/>
</dbReference>
<dbReference type="OrthoDB" id="1436627at2"/>
<reference evidence="3" key="2">
    <citation type="submission" date="2016-11" db="EMBL/GenBank/DDBJ databases">
        <authorList>
            <person name="Jaros S."/>
            <person name="Januszkiewicz K."/>
            <person name="Wedrychowicz H."/>
        </authorList>
    </citation>
    <scope>NUCLEOTIDE SEQUENCE [LARGE SCALE GENOMIC DNA]</scope>
    <source>
        <strain evidence="3">DSM 27989</strain>
    </source>
</reference>
<dbReference type="AlphaFoldDB" id="A0A1M6WD57"/>
<reference evidence="2" key="1">
    <citation type="journal article" date="2014" name="Int. J. Syst. Evol. Microbiol.">
        <title>Complete genome of a new Firmicutes species belonging to the dominant human colonic microbiota ('Ruminococcus bicirculans') reveals two chromosomes and a selective capacity to utilize plant glucans.</title>
        <authorList>
            <consortium name="NISC Comparative Sequencing Program"/>
            <person name="Wegmann U."/>
            <person name="Louis P."/>
            <person name="Goesmann A."/>
            <person name="Henrissat B."/>
            <person name="Duncan S.H."/>
            <person name="Flint H.J."/>
        </authorList>
    </citation>
    <scope>NUCLEOTIDE SEQUENCE</scope>
    <source>
        <strain evidence="2">CGMCC 1.12707</strain>
    </source>
</reference>
<reference evidence="5" key="4">
    <citation type="journal article" date="2019" name="Int. J. Syst. Evol. Microbiol.">
        <title>The Global Catalogue of Microorganisms (GCM) 10K type strain sequencing project: providing services to taxonomists for standard genome sequencing and annotation.</title>
        <authorList>
            <consortium name="The Broad Institute Genomics Platform"/>
            <consortium name="The Broad Institute Genome Sequencing Center for Infectious Disease"/>
            <person name="Wu L."/>
            <person name="Ma J."/>
        </authorList>
    </citation>
    <scope>NUCLEOTIDE SEQUENCE [LARGE SCALE GENOMIC DNA]</scope>
    <source>
        <strain evidence="5">CGMCC 1.12707</strain>
    </source>
</reference>
<dbReference type="STRING" id="1434701.SAMN05443634_104260"/>
<feature type="transmembrane region" description="Helical" evidence="1">
    <location>
        <begin position="81"/>
        <end position="108"/>
    </location>
</feature>
<dbReference type="PANTHER" id="PTHR40076">
    <property type="entry name" value="MEMBRANE PROTEIN-RELATED"/>
    <property type="match status" value="1"/>
</dbReference>
<dbReference type="Proteomes" id="UP000184120">
    <property type="component" value="Unassembled WGS sequence"/>
</dbReference>
<evidence type="ECO:0000313" key="5">
    <source>
        <dbReference type="Proteomes" id="UP000650994"/>
    </source>
</evidence>
<keyword evidence="1" id="KW-0812">Transmembrane</keyword>
<gene>
    <name evidence="2" type="ORF">GCM10010984_23120</name>
    <name evidence="3" type="ORF">SAMN05443634_104260</name>
</gene>
<dbReference type="EMBL" id="BMFL01000015">
    <property type="protein sequence ID" value="GGF05218.1"/>
    <property type="molecule type" value="Genomic_DNA"/>
</dbReference>
<dbReference type="Proteomes" id="UP000650994">
    <property type="component" value="Unassembled WGS sequence"/>
</dbReference>
<organism evidence="3 4">
    <name type="scientific">Chishuiella changwenlii</name>
    <dbReference type="NCBI Taxonomy" id="1434701"/>
    <lineage>
        <taxon>Bacteria</taxon>
        <taxon>Pseudomonadati</taxon>
        <taxon>Bacteroidota</taxon>
        <taxon>Flavobacteriia</taxon>
        <taxon>Flavobacteriales</taxon>
        <taxon>Weeksellaceae</taxon>
        <taxon>Chishuiella</taxon>
    </lineage>
</organism>
<evidence type="ECO:0000313" key="4">
    <source>
        <dbReference type="Proteomes" id="UP000184120"/>
    </source>
</evidence>
<sequence length="264" mass="28938">MDNKMKLKVEEIKQKSINVNIGDTFSKAWEIFSGIALYAISAFVLTIVISFAVNFILGLFISVPSMVITDPDDLQSAYMSALTPMAFVSNIISLVVGAAVAPITISIFTMAKKFDKHQNPDFSDLFIHYKDGKFLPIFTTYLALQILGIIGIILCIIPGFIFYITSILAMPFIVFTNFSTSEAIKSSVSILFKNFGTAFVFCLACLGVVILGALVCGVGLLAAAPLVYIATYVFYKTIVGDDDDEINEIDQIGTDIYNDNPYMK</sequence>
<dbReference type="InterPro" id="IPR010380">
    <property type="entry name" value="DUF975"/>
</dbReference>
<proteinExistence type="predicted"/>
<accession>A0A1M6WD57</accession>
<protein>
    <recommendedName>
        <fullName evidence="6">Membrane domain of glycerophosphoryl diester phosphodiesterase</fullName>
    </recommendedName>
</protein>
<keyword evidence="5" id="KW-1185">Reference proteome</keyword>
<feature type="transmembrane region" description="Helical" evidence="1">
    <location>
        <begin position="217"/>
        <end position="235"/>
    </location>
</feature>
<reference evidence="2" key="5">
    <citation type="submission" date="2024-05" db="EMBL/GenBank/DDBJ databases">
        <authorList>
            <person name="Sun Q."/>
            <person name="Zhou Y."/>
        </authorList>
    </citation>
    <scope>NUCLEOTIDE SEQUENCE</scope>
    <source>
        <strain evidence="2">CGMCC 1.12707</strain>
    </source>
</reference>
<dbReference type="PANTHER" id="PTHR40076:SF1">
    <property type="entry name" value="MEMBRANE PROTEIN"/>
    <property type="match status" value="1"/>
</dbReference>
<evidence type="ECO:0008006" key="6">
    <source>
        <dbReference type="Google" id="ProtNLM"/>
    </source>
</evidence>
<evidence type="ECO:0000256" key="1">
    <source>
        <dbReference type="SAM" id="Phobius"/>
    </source>
</evidence>